<dbReference type="OrthoDB" id="10449397at2759"/>
<evidence type="ECO:0000313" key="3">
    <source>
        <dbReference type="Proteomes" id="UP000053599"/>
    </source>
</evidence>
<dbReference type="HOGENOM" id="CLU_930764_0_0_1"/>
<gene>
    <name evidence="2" type="ORF">PV11_06370</name>
</gene>
<organism evidence="2 3">
    <name type="scientific">Exophiala sideris</name>
    <dbReference type="NCBI Taxonomy" id="1016849"/>
    <lineage>
        <taxon>Eukaryota</taxon>
        <taxon>Fungi</taxon>
        <taxon>Dikarya</taxon>
        <taxon>Ascomycota</taxon>
        <taxon>Pezizomycotina</taxon>
        <taxon>Eurotiomycetes</taxon>
        <taxon>Chaetothyriomycetidae</taxon>
        <taxon>Chaetothyriales</taxon>
        <taxon>Herpotrichiellaceae</taxon>
        <taxon>Exophiala</taxon>
    </lineage>
</organism>
<proteinExistence type="predicted"/>
<evidence type="ECO:0000313" key="2">
    <source>
        <dbReference type="EMBL" id="KIV78758.1"/>
    </source>
</evidence>
<sequence>MDPHANVYGDHGVYNNEGGDQAYAYPGANENANSYDWTADQNRHFQASEQLAAAMPQQHFTTPFQQVPTADNLNAPNYVQQPGPFHQYGMPDLDVHRTCRESEARDRATIARLEYNMEILHNYIRLRDEEHEREIRQLNEDIDRLKGQRQRQQPRQSDDGLLAPLQPSTPRLTPSGGRRAPNAALERLPLPTYPVSRPPPPTIDLDVDETDTPDSSDPPPAGKRVKRSHTTMTWLDPPVSDALKRATGWLPEISTAIEPRRPVSAPAITEATESTEIVETIETEDDAEADFLAHWDAAE</sequence>
<dbReference type="EMBL" id="KN846953">
    <property type="protein sequence ID" value="KIV78758.1"/>
    <property type="molecule type" value="Genomic_DNA"/>
</dbReference>
<dbReference type="Proteomes" id="UP000053599">
    <property type="component" value="Unassembled WGS sequence"/>
</dbReference>
<feature type="compositionally biased region" description="Acidic residues" evidence="1">
    <location>
        <begin position="205"/>
        <end position="214"/>
    </location>
</feature>
<name>A0A0D1YV63_9EURO</name>
<protein>
    <submittedName>
        <fullName evidence="2">Uncharacterized protein</fullName>
    </submittedName>
</protein>
<reference evidence="2 3" key="1">
    <citation type="submission" date="2015-01" db="EMBL/GenBank/DDBJ databases">
        <title>The Genome Sequence of Exophiala sideris CBS121828.</title>
        <authorList>
            <consortium name="The Broad Institute Genomics Platform"/>
            <person name="Cuomo C."/>
            <person name="de Hoog S."/>
            <person name="Gorbushina A."/>
            <person name="Stielow B."/>
            <person name="Teixiera M."/>
            <person name="Abouelleil A."/>
            <person name="Chapman S.B."/>
            <person name="Priest M."/>
            <person name="Young S.K."/>
            <person name="Wortman J."/>
            <person name="Nusbaum C."/>
            <person name="Birren B."/>
        </authorList>
    </citation>
    <scope>NUCLEOTIDE SEQUENCE [LARGE SCALE GENOMIC DNA]</scope>
    <source>
        <strain evidence="2 3">CBS 121828</strain>
    </source>
</reference>
<dbReference type="AlphaFoldDB" id="A0A0D1YV63"/>
<accession>A0A0D1YV63</accession>
<evidence type="ECO:0000256" key="1">
    <source>
        <dbReference type="SAM" id="MobiDB-lite"/>
    </source>
</evidence>
<feature type="region of interest" description="Disordered" evidence="1">
    <location>
        <begin position="141"/>
        <end position="229"/>
    </location>
</feature>